<protein>
    <submittedName>
        <fullName evidence="1">Uncharacterized protein</fullName>
    </submittedName>
</protein>
<name>A0AA88DQ94_FICCA</name>
<evidence type="ECO:0000313" key="1">
    <source>
        <dbReference type="EMBL" id="GMN59516.1"/>
    </source>
</evidence>
<dbReference type="Proteomes" id="UP001187192">
    <property type="component" value="Unassembled WGS sequence"/>
</dbReference>
<reference evidence="1" key="1">
    <citation type="submission" date="2023-07" db="EMBL/GenBank/DDBJ databases">
        <title>draft genome sequence of fig (Ficus carica).</title>
        <authorList>
            <person name="Takahashi T."/>
            <person name="Nishimura K."/>
        </authorList>
    </citation>
    <scope>NUCLEOTIDE SEQUENCE</scope>
</reference>
<evidence type="ECO:0000313" key="2">
    <source>
        <dbReference type="Proteomes" id="UP001187192"/>
    </source>
</evidence>
<keyword evidence="2" id="KW-1185">Reference proteome</keyword>
<organism evidence="1 2">
    <name type="scientific">Ficus carica</name>
    <name type="common">Common fig</name>
    <dbReference type="NCBI Taxonomy" id="3494"/>
    <lineage>
        <taxon>Eukaryota</taxon>
        <taxon>Viridiplantae</taxon>
        <taxon>Streptophyta</taxon>
        <taxon>Embryophyta</taxon>
        <taxon>Tracheophyta</taxon>
        <taxon>Spermatophyta</taxon>
        <taxon>Magnoliopsida</taxon>
        <taxon>eudicotyledons</taxon>
        <taxon>Gunneridae</taxon>
        <taxon>Pentapetalae</taxon>
        <taxon>rosids</taxon>
        <taxon>fabids</taxon>
        <taxon>Rosales</taxon>
        <taxon>Moraceae</taxon>
        <taxon>Ficeae</taxon>
        <taxon>Ficus</taxon>
    </lineage>
</organism>
<dbReference type="AlphaFoldDB" id="A0AA88DQ94"/>
<sequence>MDEAYCLLEDMADFDHWSWNSLMNNQALVAQFLEETKLRIEMLERMEVLRQLQAELVQTQVELSRMNAPPNNSIEATKRKALMELFEDDFLGEEETQDLYIDKESQEEVYESRPLVISIVMPPPIKHDHIYEDSMWPTPPPPSLAPFVQAH</sequence>
<comment type="caution">
    <text evidence="1">The sequence shown here is derived from an EMBL/GenBank/DDBJ whole genome shotgun (WGS) entry which is preliminary data.</text>
</comment>
<proteinExistence type="predicted"/>
<gene>
    <name evidence="1" type="ORF">TIFTF001_028606</name>
</gene>
<accession>A0AA88DQ94</accession>
<dbReference type="EMBL" id="BTGU01000088">
    <property type="protein sequence ID" value="GMN59516.1"/>
    <property type="molecule type" value="Genomic_DNA"/>
</dbReference>